<dbReference type="Proteomes" id="UP000886523">
    <property type="component" value="Unassembled WGS sequence"/>
</dbReference>
<organism evidence="1 2">
    <name type="scientific">Hydnum rufescens UP504</name>
    <dbReference type="NCBI Taxonomy" id="1448309"/>
    <lineage>
        <taxon>Eukaryota</taxon>
        <taxon>Fungi</taxon>
        <taxon>Dikarya</taxon>
        <taxon>Basidiomycota</taxon>
        <taxon>Agaricomycotina</taxon>
        <taxon>Agaricomycetes</taxon>
        <taxon>Cantharellales</taxon>
        <taxon>Hydnaceae</taxon>
        <taxon>Hydnum</taxon>
    </lineage>
</organism>
<comment type="caution">
    <text evidence="1">The sequence shown here is derived from an EMBL/GenBank/DDBJ whole genome shotgun (WGS) entry which is preliminary data.</text>
</comment>
<dbReference type="OrthoDB" id="3012036at2759"/>
<evidence type="ECO:0000313" key="2">
    <source>
        <dbReference type="Proteomes" id="UP000886523"/>
    </source>
</evidence>
<dbReference type="PANTHER" id="PTHR48472">
    <property type="entry name" value="TC1-LIKE TRANSPOSASE DDE DOMAIN-CONTAINING PROTEIN"/>
    <property type="match status" value="1"/>
</dbReference>
<protein>
    <recommendedName>
        <fullName evidence="3">Transposase</fullName>
    </recommendedName>
</protein>
<dbReference type="PANTHER" id="PTHR48472:SF1">
    <property type="entry name" value="TC1-LIKE TRANSPOSASE DDE DOMAIN-CONTAINING PROTEIN"/>
    <property type="match status" value="1"/>
</dbReference>
<keyword evidence="2" id="KW-1185">Reference proteome</keyword>
<dbReference type="InterPro" id="IPR009057">
    <property type="entry name" value="Homeodomain-like_sf"/>
</dbReference>
<accession>A0A9P6AJT2</accession>
<proteinExistence type="predicted"/>
<dbReference type="AlphaFoldDB" id="A0A9P6AJT2"/>
<evidence type="ECO:0000313" key="1">
    <source>
        <dbReference type="EMBL" id="KAF9506161.1"/>
    </source>
</evidence>
<reference evidence="1" key="1">
    <citation type="journal article" date="2020" name="Nat. Commun.">
        <title>Large-scale genome sequencing of mycorrhizal fungi provides insights into the early evolution of symbiotic traits.</title>
        <authorList>
            <person name="Miyauchi S."/>
            <person name="Kiss E."/>
            <person name="Kuo A."/>
            <person name="Drula E."/>
            <person name="Kohler A."/>
            <person name="Sanchez-Garcia M."/>
            <person name="Morin E."/>
            <person name="Andreopoulos B."/>
            <person name="Barry K.W."/>
            <person name="Bonito G."/>
            <person name="Buee M."/>
            <person name="Carver A."/>
            <person name="Chen C."/>
            <person name="Cichocki N."/>
            <person name="Clum A."/>
            <person name="Culley D."/>
            <person name="Crous P.W."/>
            <person name="Fauchery L."/>
            <person name="Girlanda M."/>
            <person name="Hayes R.D."/>
            <person name="Keri Z."/>
            <person name="LaButti K."/>
            <person name="Lipzen A."/>
            <person name="Lombard V."/>
            <person name="Magnuson J."/>
            <person name="Maillard F."/>
            <person name="Murat C."/>
            <person name="Nolan M."/>
            <person name="Ohm R.A."/>
            <person name="Pangilinan J."/>
            <person name="Pereira M.F."/>
            <person name="Perotto S."/>
            <person name="Peter M."/>
            <person name="Pfister S."/>
            <person name="Riley R."/>
            <person name="Sitrit Y."/>
            <person name="Stielow J.B."/>
            <person name="Szollosi G."/>
            <person name="Zifcakova L."/>
            <person name="Stursova M."/>
            <person name="Spatafora J.W."/>
            <person name="Tedersoo L."/>
            <person name="Vaario L.M."/>
            <person name="Yamada A."/>
            <person name="Yan M."/>
            <person name="Wang P."/>
            <person name="Xu J."/>
            <person name="Bruns T."/>
            <person name="Baldrian P."/>
            <person name="Vilgalys R."/>
            <person name="Dunand C."/>
            <person name="Henrissat B."/>
            <person name="Grigoriev I.V."/>
            <person name="Hibbett D."/>
            <person name="Nagy L.G."/>
            <person name="Martin F.M."/>
        </authorList>
    </citation>
    <scope>NUCLEOTIDE SEQUENCE</scope>
    <source>
        <strain evidence="1">UP504</strain>
    </source>
</reference>
<evidence type="ECO:0008006" key="3">
    <source>
        <dbReference type="Google" id="ProtNLM"/>
    </source>
</evidence>
<dbReference type="EMBL" id="MU129121">
    <property type="protein sequence ID" value="KAF9506161.1"/>
    <property type="molecule type" value="Genomic_DNA"/>
</dbReference>
<gene>
    <name evidence="1" type="ORF">BS47DRAFT_1266791</name>
</gene>
<feature type="non-terminal residue" evidence="1">
    <location>
        <position position="168"/>
    </location>
</feature>
<sequence length="168" mass="19256">SNNLKVHIPALCADGMSLTEICHVLGVKHTLMYSTLRLHSEYGLPHHPNQDRRGWHHILDCTDVDFIDSLIEHENTLYLDKIQDHLLREHDVHVSVSTIKHTLNQLSISCKEVTVAVKECNKLLHMAFLNKVAKLVTHPDMLLCMDESSKDDWMVVWKLGYARIGTQC</sequence>
<feature type="non-terminal residue" evidence="1">
    <location>
        <position position="1"/>
    </location>
</feature>
<name>A0A9P6AJT2_9AGAM</name>
<dbReference type="SUPFAM" id="SSF46689">
    <property type="entry name" value="Homeodomain-like"/>
    <property type="match status" value="1"/>
</dbReference>